<dbReference type="PANTHER" id="PTHR44144:SF1">
    <property type="entry name" value="DNAJ HOMOLOG SUBFAMILY C MEMBER 9"/>
    <property type="match status" value="1"/>
</dbReference>
<feature type="region of interest" description="Disordered" evidence="1">
    <location>
        <begin position="220"/>
        <end position="248"/>
    </location>
</feature>
<dbReference type="Pfam" id="PF00226">
    <property type="entry name" value="DnaJ"/>
    <property type="match status" value="1"/>
</dbReference>
<feature type="compositionally biased region" description="Polar residues" evidence="1">
    <location>
        <begin position="384"/>
        <end position="393"/>
    </location>
</feature>
<dbReference type="InterPro" id="IPR001623">
    <property type="entry name" value="DnaJ_domain"/>
</dbReference>
<dbReference type="InterPro" id="IPR018253">
    <property type="entry name" value="DnaJ_domain_CS"/>
</dbReference>
<accession>A0A9P5RZB6</accession>
<organism evidence="3 4">
    <name type="scientific">Linnemannia schmuckeri</name>
    <dbReference type="NCBI Taxonomy" id="64567"/>
    <lineage>
        <taxon>Eukaryota</taxon>
        <taxon>Fungi</taxon>
        <taxon>Fungi incertae sedis</taxon>
        <taxon>Mucoromycota</taxon>
        <taxon>Mortierellomycotina</taxon>
        <taxon>Mortierellomycetes</taxon>
        <taxon>Mortierellales</taxon>
        <taxon>Mortierellaceae</taxon>
        <taxon>Linnemannia</taxon>
    </lineage>
</organism>
<dbReference type="Proteomes" id="UP000748756">
    <property type="component" value="Unassembled WGS sequence"/>
</dbReference>
<dbReference type="OrthoDB" id="10250354at2759"/>
<dbReference type="PRINTS" id="PR00625">
    <property type="entry name" value="JDOMAIN"/>
</dbReference>
<feature type="domain" description="J" evidence="2">
    <location>
        <begin position="15"/>
        <end position="86"/>
    </location>
</feature>
<dbReference type="PROSITE" id="PS50076">
    <property type="entry name" value="DNAJ_2"/>
    <property type="match status" value="1"/>
</dbReference>
<feature type="compositionally biased region" description="Low complexity" evidence="1">
    <location>
        <begin position="475"/>
        <end position="484"/>
    </location>
</feature>
<dbReference type="EMBL" id="JAAAUQ010000585">
    <property type="protein sequence ID" value="KAF9149010.1"/>
    <property type="molecule type" value="Genomic_DNA"/>
</dbReference>
<gene>
    <name evidence="3" type="ORF">BG015_009213</name>
</gene>
<evidence type="ECO:0000313" key="3">
    <source>
        <dbReference type="EMBL" id="KAF9149010.1"/>
    </source>
</evidence>
<dbReference type="SUPFAM" id="SSF46565">
    <property type="entry name" value="Chaperone J-domain"/>
    <property type="match status" value="1"/>
</dbReference>
<feature type="region of interest" description="Disordered" evidence="1">
    <location>
        <begin position="367"/>
        <end position="496"/>
    </location>
</feature>
<protein>
    <recommendedName>
        <fullName evidence="2">J domain-containing protein</fullName>
    </recommendedName>
</protein>
<proteinExistence type="predicted"/>
<dbReference type="SMART" id="SM00271">
    <property type="entry name" value="DnaJ"/>
    <property type="match status" value="1"/>
</dbReference>
<dbReference type="GO" id="GO:0031072">
    <property type="term" value="F:heat shock protein binding"/>
    <property type="evidence" value="ECO:0007669"/>
    <property type="project" value="TreeGrafter"/>
</dbReference>
<reference evidence="3" key="1">
    <citation type="journal article" date="2020" name="Fungal Divers.">
        <title>Resolving the Mortierellaceae phylogeny through synthesis of multi-gene phylogenetics and phylogenomics.</title>
        <authorList>
            <person name="Vandepol N."/>
            <person name="Liber J."/>
            <person name="Desiro A."/>
            <person name="Na H."/>
            <person name="Kennedy M."/>
            <person name="Barry K."/>
            <person name="Grigoriev I.V."/>
            <person name="Miller A.N."/>
            <person name="O'Donnell K."/>
            <person name="Stajich J.E."/>
            <person name="Bonito G."/>
        </authorList>
    </citation>
    <scope>NUCLEOTIDE SEQUENCE</scope>
    <source>
        <strain evidence="3">NRRL 6426</strain>
    </source>
</reference>
<feature type="compositionally biased region" description="Basic residues" evidence="1">
    <location>
        <begin position="279"/>
        <end position="289"/>
    </location>
</feature>
<feature type="compositionally biased region" description="Low complexity" evidence="1">
    <location>
        <begin position="300"/>
        <end position="317"/>
    </location>
</feature>
<dbReference type="InterPro" id="IPR052594">
    <property type="entry name" value="J_domain-containing_protein"/>
</dbReference>
<dbReference type="InterPro" id="IPR056453">
    <property type="entry name" value="HTH_DNAJC9"/>
</dbReference>
<evidence type="ECO:0000259" key="2">
    <source>
        <dbReference type="PROSITE" id="PS50076"/>
    </source>
</evidence>
<dbReference type="Gene3D" id="1.10.287.110">
    <property type="entry name" value="DnaJ domain"/>
    <property type="match status" value="1"/>
</dbReference>
<dbReference type="GO" id="GO:0005737">
    <property type="term" value="C:cytoplasm"/>
    <property type="evidence" value="ECO:0007669"/>
    <property type="project" value="TreeGrafter"/>
</dbReference>
<dbReference type="Pfam" id="PF23302">
    <property type="entry name" value="HTH_DNAJC9"/>
    <property type="match status" value="1"/>
</dbReference>
<sequence length="496" mass="56037">MPKVTSFALYDPEVSLYSCLNISQDADQATIKKAYYKLALAHHPDKQNPSSTDAERDQATARFQRLGFAYAVLGDPQRRRVYDQTGDVSEEGMAGFGAQGQAAGGWDAYFRELWGGVVSEATIREFERTYRFSDEEKKDVIQAYVTYRGDMDGILSAVPVCSFQDEERFRKMIQSAIDAKVARKYKAFGGPVVDPKAAARRKREAEAEAAEAEKLWKELGLERLKKQTSTKRKHSTEPDEPPPEPGSERELQLMLMENSKGRQSAMDALLEKYSTPNSKKPKKEKKQPKKNSAGNNLQESASTMGSSSSSSSTSMGAHQHQYLQQQTYIYKEPSEEAFLATQAQMLSRKAAAATAAAVGIHPSLTTSSHIHHQQQTQTLHTHQPHSVHQTHSVHQLHAMPQSHHLNGYATSSNSQHLLNTGIHPSSTYRTTQQQQQQQQQLPQQQSQQQQQQHHVHQYQQQQQQHHQRQQHHPQQHQQQHQQQPMVGGSGRNPRRM</sequence>
<feature type="region of interest" description="Disordered" evidence="1">
    <location>
        <begin position="272"/>
        <end position="319"/>
    </location>
</feature>
<dbReference type="PROSITE" id="PS00636">
    <property type="entry name" value="DNAJ_1"/>
    <property type="match status" value="1"/>
</dbReference>
<dbReference type="GO" id="GO:0005634">
    <property type="term" value="C:nucleus"/>
    <property type="evidence" value="ECO:0007669"/>
    <property type="project" value="TreeGrafter"/>
</dbReference>
<dbReference type="CDD" id="cd06257">
    <property type="entry name" value="DnaJ"/>
    <property type="match status" value="1"/>
</dbReference>
<keyword evidence="4" id="KW-1185">Reference proteome</keyword>
<evidence type="ECO:0000256" key="1">
    <source>
        <dbReference type="SAM" id="MobiDB-lite"/>
    </source>
</evidence>
<dbReference type="AlphaFoldDB" id="A0A9P5RZB6"/>
<feature type="compositionally biased region" description="Low complexity" evidence="1">
    <location>
        <begin position="432"/>
        <end position="464"/>
    </location>
</feature>
<feature type="compositionally biased region" description="Low complexity" evidence="1">
    <location>
        <begin position="367"/>
        <end position="381"/>
    </location>
</feature>
<feature type="compositionally biased region" description="Polar residues" evidence="1">
    <location>
        <begin position="408"/>
        <end position="431"/>
    </location>
</feature>
<evidence type="ECO:0000313" key="4">
    <source>
        <dbReference type="Proteomes" id="UP000748756"/>
    </source>
</evidence>
<name>A0A9P5RZB6_9FUNG</name>
<dbReference type="InterPro" id="IPR036869">
    <property type="entry name" value="J_dom_sf"/>
</dbReference>
<dbReference type="PANTHER" id="PTHR44144">
    <property type="entry name" value="DNAJ HOMOLOG SUBFAMILY C MEMBER 9"/>
    <property type="match status" value="1"/>
</dbReference>
<feature type="compositionally biased region" description="Basic residues" evidence="1">
    <location>
        <begin position="465"/>
        <end position="474"/>
    </location>
</feature>
<comment type="caution">
    <text evidence="3">The sequence shown here is derived from an EMBL/GenBank/DDBJ whole genome shotgun (WGS) entry which is preliminary data.</text>
</comment>